<keyword evidence="1" id="KW-1133">Transmembrane helix</keyword>
<dbReference type="AlphaFoldDB" id="A0A1H9JTS8"/>
<organism evidence="2 3">
    <name type="scientific">Flavobacterium frigoris</name>
    <dbReference type="NCBI Taxonomy" id="229204"/>
    <lineage>
        <taxon>Bacteria</taxon>
        <taxon>Pseudomonadati</taxon>
        <taxon>Bacteroidota</taxon>
        <taxon>Flavobacteriia</taxon>
        <taxon>Flavobacteriales</taxon>
        <taxon>Flavobacteriaceae</taxon>
        <taxon>Flavobacterium</taxon>
    </lineage>
</organism>
<keyword evidence="3" id="KW-1185">Reference proteome</keyword>
<dbReference type="Proteomes" id="UP000183658">
    <property type="component" value="Unassembled WGS sequence"/>
</dbReference>
<evidence type="ECO:0000313" key="2">
    <source>
        <dbReference type="EMBL" id="SEQ90154.1"/>
    </source>
</evidence>
<feature type="transmembrane region" description="Helical" evidence="1">
    <location>
        <begin position="71"/>
        <end position="92"/>
    </location>
</feature>
<name>A0A1H9JTS8_FLAFI</name>
<keyword evidence="1" id="KW-0812">Transmembrane</keyword>
<keyword evidence="1" id="KW-0472">Membrane</keyword>
<accession>A0A1H9JTS8</accession>
<proteinExistence type="predicted"/>
<gene>
    <name evidence="2" type="ORF">SAMN05444355_10553</name>
</gene>
<dbReference type="EMBL" id="FOFZ01000005">
    <property type="protein sequence ID" value="SEQ90154.1"/>
    <property type="molecule type" value="Genomic_DNA"/>
</dbReference>
<sequence length="135" mass="15846">MTIFSAYPRFHSVAVPMHHQNLIDCTCYQNKNCTISYNTIFVINLNIKFLCFFCNLKQNSFFFDCSKFHKIQIFLISFTKYIFILPIFFTSISPRYSQAKLSFIKAYVFSEMFILPSSELDSILEAMFTVSPQMS</sequence>
<protein>
    <submittedName>
        <fullName evidence="2">Uncharacterized protein</fullName>
    </submittedName>
</protein>
<evidence type="ECO:0000256" key="1">
    <source>
        <dbReference type="SAM" id="Phobius"/>
    </source>
</evidence>
<evidence type="ECO:0000313" key="3">
    <source>
        <dbReference type="Proteomes" id="UP000183658"/>
    </source>
</evidence>
<reference evidence="3" key="1">
    <citation type="submission" date="2016-10" db="EMBL/GenBank/DDBJ databases">
        <authorList>
            <person name="Varghese N."/>
            <person name="Submissions S."/>
        </authorList>
    </citation>
    <scope>NUCLEOTIDE SEQUENCE [LARGE SCALE GENOMIC DNA]</scope>
    <source>
        <strain evidence="3">DSM 15719</strain>
    </source>
</reference>